<gene>
    <name evidence="2" type="ORF">FM038_014675</name>
</gene>
<feature type="transmembrane region" description="Helical" evidence="1">
    <location>
        <begin position="43"/>
        <end position="69"/>
    </location>
</feature>
<keyword evidence="1" id="KW-1133">Transmembrane helix</keyword>
<evidence type="ECO:0000313" key="2">
    <source>
        <dbReference type="EMBL" id="QPG58532.2"/>
    </source>
</evidence>
<sequence>MFYLIASCISLLICPLIYRYCSFENGLRKGLDGFVFVSLSGLVMFHILPDIVRVGGIAAIGLALTALIVPICVEKCSQNRSKTTHDMMILLSIVGLLLHNITDGCSIMLAQQADASIMLAFGVMLHRLPEGLAIWWLVQPKLGTARALAVLGLMMLMTCIGYFAGGELLNYLNLNSTVYLQAFVMGSIMHVLLHQHHEGDCKNKELPMRLGGLLGFVVLAMLISETGHGHVH</sequence>
<evidence type="ECO:0000313" key="3">
    <source>
        <dbReference type="Proteomes" id="UP000316416"/>
    </source>
</evidence>
<reference evidence="2" key="1">
    <citation type="submission" date="2021-07" db="EMBL/GenBank/DDBJ databases">
        <title>Shewanella sp. YLB-07 whole genome sequence.</title>
        <authorList>
            <person name="Yu L."/>
        </authorList>
    </citation>
    <scope>NUCLEOTIDE SEQUENCE</scope>
    <source>
        <strain evidence="2">YLB-08</strain>
    </source>
</reference>
<keyword evidence="1" id="KW-0472">Membrane</keyword>
<feature type="transmembrane region" description="Helical" evidence="1">
    <location>
        <begin position="89"/>
        <end position="110"/>
    </location>
</feature>
<name>A0ABX6V7Z7_9GAMM</name>
<feature type="transmembrane region" description="Helical" evidence="1">
    <location>
        <begin position="145"/>
        <end position="164"/>
    </location>
</feature>
<evidence type="ECO:0000256" key="1">
    <source>
        <dbReference type="SAM" id="Phobius"/>
    </source>
</evidence>
<proteinExistence type="predicted"/>
<accession>A0ABX6V7Z7</accession>
<dbReference type="Proteomes" id="UP000316416">
    <property type="component" value="Chromosome"/>
</dbReference>
<keyword evidence="3" id="KW-1185">Reference proteome</keyword>
<feature type="transmembrane region" description="Helical" evidence="1">
    <location>
        <begin position="206"/>
        <end position="224"/>
    </location>
</feature>
<keyword evidence="1" id="KW-0812">Transmembrane</keyword>
<feature type="transmembrane region" description="Helical" evidence="1">
    <location>
        <begin position="176"/>
        <end position="194"/>
    </location>
</feature>
<feature type="transmembrane region" description="Helical" evidence="1">
    <location>
        <begin position="116"/>
        <end position="138"/>
    </location>
</feature>
<dbReference type="EMBL" id="CP045503">
    <property type="protein sequence ID" value="QPG58532.2"/>
    <property type="molecule type" value="Genomic_DNA"/>
</dbReference>
<dbReference type="RefSeq" id="WP_142874156.1">
    <property type="nucleotide sequence ID" value="NZ_CP045503.2"/>
</dbReference>
<protein>
    <recommendedName>
        <fullName evidence="4">Zinc transporter</fullName>
    </recommendedName>
</protein>
<evidence type="ECO:0008006" key="4">
    <source>
        <dbReference type="Google" id="ProtNLM"/>
    </source>
</evidence>
<organism evidence="2 3">
    <name type="scientific">Shewanella eurypsychrophilus</name>
    <dbReference type="NCBI Taxonomy" id="2593656"/>
    <lineage>
        <taxon>Bacteria</taxon>
        <taxon>Pseudomonadati</taxon>
        <taxon>Pseudomonadota</taxon>
        <taxon>Gammaproteobacteria</taxon>
        <taxon>Alteromonadales</taxon>
        <taxon>Shewanellaceae</taxon>
        <taxon>Shewanella</taxon>
    </lineage>
</organism>